<name>A0AAV7CL51_ENGPU</name>
<accession>A0AAV7CL51</accession>
<evidence type="ECO:0000313" key="1">
    <source>
        <dbReference type="EMBL" id="KAG8584837.1"/>
    </source>
</evidence>
<gene>
    <name evidence="1" type="ORF">GDO81_004783</name>
</gene>
<sequence length="82" mass="9556">MTATFVAFQTPAANTVQGLCVYRRFHTYLQSIYLRSIFWDLSYYVKHHKPQTFDQVFLKVRPTTVLLPIMVALNMDFGPTIP</sequence>
<reference evidence="1" key="1">
    <citation type="thesis" date="2020" institute="ProQuest LLC" country="789 East Eisenhower Parkway, Ann Arbor, MI, USA">
        <title>Comparative Genomics and Chromosome Evolution.</title>
        <authorList>
            <person name="Mudd A.B."/>
        </authorList>
    </citation>
    <scope>NUCLEOTIDE SEQUENCE</scope>
    <source>
        <strain evidence="1">237g6f4</strain>
        <tissue evidence="1">Blood</tissue>
    </source>
</reference>
<organism evidence="1 2">
    <name type="scientific">Engystomops pustulosus</name>
    <name type="common">Tungara frog</name>
    <name type="synonym">Physalaemus pustulosus</name>
    <dbReference type="NCBI Taxonomy" id="76066"/>
    <lineage>
        <taxon>Eukaryota</taxon>
        <taxon>Metazoa</taxon>
        <taxon>Chordata</taxon>
        <taxon>Craniata</taxon>
        <taxon>Vertebrata</taxon>
        <taxon>Euteleostomi</taxon>
        <taxon>Amphibia</taxon>
        <taxon>Batrachia</taxon>
        <taxon>Anura</taxon>
        <taxon>Neobatrachia</taxon>
        <taxon>Hyloidea</taxon>
        <taxon>Leptodactylidae</taxon>
        <taxon>Leiuperinae</taxon>
        <taxon>Engystomops</taxon>
    </lineage>
</organism>
<evidence type="ECO:0000313" key="2">
    <source>
        <dbReference type="Proteomes" id="UP000824782"/>
    </source>
</evidence>
<proteinExistence type="predicted"/>
<dbReference type="EMBL" id="WNYA01000002">
    <property type="protein sequence ID" value="KAG8584837.1"/>
    <property type="molecule type" value="Genomic_DNA"/>
</dbReference>
<comment type="caution">
    <text evidence="1">The sequence shown here is derived from an EMBL/GenBank/DDBJ whole genome shotgun (WGS) entry which is preliminary data.</text>
</comment>
<dbReference type="Proteomes" id="UP000824782">
    <property type="component" value="Unassembled WGS sequence"/>
</dbReference>
<keyword evidence="2" id="KW-1185">Reference proteome</keyword>
<dbReference type="AlphaFoldDB" id="A0AAV7CL51"/>
<protein>
    <submittedName>
        <fullName evidence="1">Uncharacterized protein</fullName>
    </submittedName>
</protein>